<evidence type="ECO:0000313" key="1">
    <source>
        <dbReference type="EMBL" id="SVC58602.1"/>
    </source>
</evidence>
<dbReference type="EMBL" id="UINC01099373">
    <property type="protein sequence ID" value="SVC58602.1"/>
    <property type="molecule type" value="Genomic_DNA"/>
</dbReference>
<proteinExistence type="predicted"/>
<gene>
    <name evidence="1" type="ORF">METZ01_LOCUS311456</name>
</gene>
<dbReference type="GO" id="GO:0050660">
    <property type="term" value="F:flavin adenine dinucleotide binding"/>
    <property type="evidence" value="ECO:0007669"/>
    <property type="project" value="InterPro"/>
</dbReference>
<dbReference type="SUPFAM" id="SSF56176">
    <property type="entry name" value="FAD-binding/transporter-associated domain-like"/>
    <property type="match status" value="1"/>
</dbReference>
<dbReference type="InterPro" id="IPR036318">
    <property type="entry name" value="FAD-bd_PCMH-like_sf"/>
</dbReference>
<reference evidence="1" key="1">
    <citation type="submission" date="2018-05" db="EMBL/GenBank/DDBJ databases">
        <authorList>
            <person name="Lanie J.A."/>
            <person name="Ng W.-L."/>
            <person name="Kazmierczak K.M."/>
            <person name="Andrzejewski T.M."/>
            <person name="Davidsen T.M."/>
            <person name="Wayne K.J."/>
            <person name="Tettelin H."/>
            <person name="Glass J.I."/>
            <person name="Rusch D."/>
            <person name="Podicherti R."/>
            <person name="Tsui H.-C.T."/>
            <person name="Winkler M.E."/>
        </authorList>
    </citation>
    <scope>NUCLEOTIDE SEQUENCE</scope>
</reference>
<name>A0A382NFV9_9ZZZZ</name>
<sequence>MDPTVSDALVAEIQTALGPRGWLDPADAGPVLTGWRGTYSGTPVLVARPDTVDGVQEVVRSCVRHGAVVVTQGGNTGL</sequence>
<dbReference type="Gene3D" id="3.30.43.10">
    <property type="entry name" value="Uridine Diphospho-n-acetylenolpyruvylglucosamine Reductase, domain 2"/>
    <property type="match status" value="1"/>
</dbReference>
<evidence type="ECO:0008006" key="2">
    <source>
        <dbReference type="Google" id="ProtNLM"/>
    </source>
</evidence>
<protein>
    <recommendedName>
        <fullName evidence="2">FAD-binding PCMH-type domain-containing protein</fullName>
    </recommendedName>
</protein>
<feature type="non-terminal residue" evidence="1">
    <location>
        <position position="78"/>
    </location>
</feature>
<organism evidence="1">
    <name type="scientific">marine metagenome</name>
    <dbReference type="NCBI Taxonomy" id="408172"/>
    <lineage>
        <taxon>unclassified sequences</taxon>
        <taxon>metagenomes</taxon>
        <taxon>ecological metagenomes</taxon>
    </lineage>
</organism>
<dbReference type="AlphaFoldDB" id="A0A382NFV9"/>
<dbReference type="InterPro" id="IPR016167">
    <property type="entry name" value="FAD-bd_PCMH_sub1"/>
</dbReference>
<accession>A0A382NFV9</accession>